<feature type="region of interest" description="Disordered" evidence="1">
    <location>
        <begin position="75"/>
        <end position="101"/>
    </location>
</feature>
<gene>
    <name evidence="2" type="ORF">GCM10023196_043510</name>
</gene>
<keyword evidence="3" id="KW-1185">Reference proteome</keyword>
<feature type="region of interest" description="Disordered" evidence="1">
    <location>
        <begin position="1"/>
        <end position="21"/>
    </location>
</feature>
<accession>A0ABP8UBB3</accession>
<reference evidence="3" key="1">
    <citation type="journal article" date="2019" name="Int. J. Syst. Evol. Microbiol.">
        <title>The Global Catalogue of Microorganisms (GCM) 10K type strain sequencing project: providing services to taxonomists for standard genome sequencing and annotation.</title>
        <authorList>
            <consortium name="The Broad Institute Genomics Platform"/>
            <consortium name="The Broad Institute Genome Sequencing Center for Infectious Disease"/>
            <person name="Wu L."/>
            <person name="Ma J."/>
        </authorList>
    </citation>
    <scope>NUCLEOTIDE SEQUENCE [LARGE SCALE GENOMIC DNA]</scope>
    <source>
        <strain evidence="3">JCM 17939</strain>
    </source>
</reference>
<evidence type="ECO:0000313" key="3">
    <source>
        <dbReference type="Proteomes" id="UP001501442"/>
    </source>
</evidence>
<comment type="caution">
    <text evidence="2">The sequence shown here is derived from an EMBL/GenBank/DDBJ whole genome shotgun (WGS) entry which is preliminary data.</text>
</comment>
<dbReference type="EMBL" id="BAABHK010000005">
    <property type="protein sequence ID" value="GAA4628183.1"/>
    <property type="molecule type" value="Genomic_DNA"/>
</dbReference>
<protein>
    <recommendedName>
        <fullName evidence="4">Transposase</fullName>
    </recommendedName>
</protein>
<sequence length="101" mass="11049">MTHPLSDPAGPEDSHVKRLGTSTARNMLEKIGVLILLTVRVCGRSHGATTNRQVCRDKGVIEVAVRTISVMRGLPDESDTYRLPSPARSGRRAPVRQWSSS</sequence>
<organism evidence="2 3">
    <name type="scientific">Actinoallomurus vinaceus</name>
    <dbReference type="NCBI Taxonomy" id="1080074"/>
    <lineage>
        <taxon>Bacteria</taxon>
        <taxon>Bacillati</taxon>
        <taxon>Actinomycetota</taxon>
        <taxon>Actinomycetes</taxon>
        <taxon>Streptosporangiales</taxon>
        <taxon>Thermomonosporaceae</taxon>
        <taxon>Actinoallomurus</taxon>
    </lineage>
</organism>
<name>A0ABP8UBB3_9ACTN</name>
<dbReference type="Proteomes" id="UP001501442">
    <property type="component" value="Unassembled WGS sequence"/>
</dbReference>
<evidence type="ECO:0000313" key="2">
    <source>
        <dbReference type="EMBL" id="GAA4628183.1"/>
    </source>
</evidence>
<proteinExistence type="predicted"/>
<evidence type="ECO:0000256" key="1">
    <source>
        <dbReference type="SAM" id="MobiDB-lite"/>
    </source>
</evidence>
<evidence type="ECO:0008006" key="4">
    <source>
        <dbReference type="Google" id="ProtNLM"/>
    </source>
</evidence>